<feature type="compositionally biased region" description="Polar residues" evidence="1">
    <location>
        <begin position="10"/>
        <end position="24"/>
    </location>
</feature>
<sequence length="169" mass="19251">MSVVSDKQKQAGSGSAPATPQGNNLPPAVPPPSISRNPLRGSKCNCLHCHYLYPYHIHYSHFKVTVRLLVIRELDLDKVEIRMWGWLLTGPQVSHSYESVIAWLTCNLRREKRKEKKAKKKKDIVETSSNKEEKSDLSVYAHSADLVHQRVDPMIEHLSLKLTSIIEMN</sequence>
<protein>
    <submittedName>
        <fullName evidence="2">Uncharacterized protein</fullName>
    </submittedName>
</protein>
<feature type="region of interest" description="Disordered" evidence="1">
    <location>
        <begin position="1"/>
        <end position="34"/>
    </location>
</feature>
<proteinExistence type="predicted"/>
<name>A0A6V7H2W6_9HYME</name>
<organism evidence="2 3">
    <name type="scientific">Heterotrigona itama</name>
    <dbReference type="NCBI Taxonomy" id="395501"/>
    <lineage>
        <taxon>Eukaryota</taxon>
        <taxon>Metazoa</taxon>
        <taxon>Ecdysozoa</taxon>
        <taxon>Arthropoda</taxon>
        <taxon>Hexapoda</taxon>
        <taxon>Insecta</taxon>
        <taxon>Pterygota</taxon>
        <taxon>Neoptera</taxon>
        <taxon>Endopterygota</taxon>
        <taxon>Hymenoptera</taxon>
        <taxon>Apocrita</taxon>
        <taxon>Aculeata</taxon>
        <taxon>Apoidea</taxon>
        <taxon>Anthophila</taxon>
        <taxon>Apidae</taxon>
        <taxon>Heterotrigona</taxon>
    </lineage>
</organism>
<dbReference type="Proteomes" id="UP000752696">
    <property type="component" value="Unassembled WGS sequence"/>
</dbReference>
<evidence type="ECO:0000313" key="2">
    <source>
        <dbReference type="EMBL" id="CAD1473443.1"/>
    </source>
</evidence>
<dbReference type="AlphaFoldDB" id="A0A6V7H2W6"/>
<comment type="caution">
    <text evidence="2">The sequence shown here is derived from an EMBL/GenBank/DDBJ whole genome shotgun (WGS) entry which is preliminary data.</text>
</comment>
<accession>A0A6V7H2W6</accession>
<keyword evidence="3" id="KW-1185">Reference proteome</keyword>
<evidence type="ECO:0000313" key="3">
    <source>
        <dbReference type="Proteomes" id="UP000752696"/>
    </source>
</evidence>
<reference evidence="2" key="1">
    <citation type="submission" date="2020-07" db="EMBL/GenBank/DDBJ databases">
        <authorList>
            <person name="Nazaruddin N."/>
        </authorList>
    </citation>
    <scope>NUCLEOTIDE SEQUENCE</scope>
</reference>
<dbReference type="EMBL" id="CAJDYZ010006504">
    <property type="protein sequence ID" value="CAD1473443.1"/>
    <property type="molecule type" value="Genomic_DNA"/>
</dbReference>
<gene>
    <name evidence="2" type="ORF">MHI_LOCUS377560</name>
</gene>
<evidence type="ECO:0000256" key="1">
    <source>
        <dbReference type="SAM" id="MobiDB-lite"/>
    </source>
</evidence>